<sequence>MGNVIHGGREKKINPAPVLLTVRAAGAFKAKAIEAKRRRESTTDQAESTSKWKYALEDSTEKILNPSRLASIDETKEKTVTNDSEREILKFVHSVNIRDNHHVLAINDTDVAWTALRVSSGADRRKDAVQQRQTSNTGQRFRKLFNAVRFMRRISGEDAASIFPTNKTQGKISLSYNQDFVPTWETLCHICGSSNTDSTLNPCRICERVYHTHCLENRGYLSQGLSRQTLELSTTDIGWSCYYCEDLSSLLSDTENMQLMETFDNIDKNQDSFINKEEYLAYQRECYRREKGMEMPAYQMEIDQRTVADMDRKGTGIIDWWNFLIPMCARKLAENKHIPITWLTKQELYKLREIFKRYDQDGRGEIGREASRRVFKTWYLSLIDLPPERVPICEWLGTTWFGDQRGFPLEQWYNTVEWEQFIEDYTSCILVARPNTGSLKPYIPAMDS</sequence>
<dbReference type="Gene3D" id="1.10.238.10">
    <property type="entry name" value="EF-hand"/>
    <property type="match status" value="1"/>
</dbReference>
<dbReference type="Pfam" id="PF16744">
    <property type="entry name" value="zf-RING_15"/>
    <property type="match status" value="1"/>
</dbReference>
<evidence type="ECO:0000259" key="5">
    <source>
        <dbReference type="PROSITE" id="PS50016"/>
    </source>
</evidence>
<keyword evidence="8" id="KW-1185">Reference proteome</keyword>
<dbReference type="PROSITE" id="PS50016">
    <property type="entry name" value="ZF_PHD_2"/>
    <property type="match status" value="1"/>
</dbReference>
<dbReference type="InterPro" id="IPR011011">
    <property type="entry name" value="Znf_FYVE_PHD"/>
</dbReference>
<reference evidence="7" key="1">
    <citation type="journal article" date="2023" name="G3 (Bethesda)">
        <title>Whole genome assembly and annotation of the endangered Caribbean coral Acropora cervicornis.</title>
        <authorList>
            <person name="Selwyn J.D."/>
            <person name="Vollmer S.V."/>
        </authorList>
    </citation>
    <scope>NUCLEOTIDE SEQUENCE</scope>
    <source>
        <strain evidence="7">K2</strain>
    </source>
</reference>
<feature type="domain" description="EF-hand" evidence="6">
    <location>
        <begin position="254"/>
        <end position="289"/>
    </location>
</feature>
<organism evidence="7 8">
    <name type="scientific">Acropora cervicornis</name>
    <name type="common">Staghorn coral</name>
    <dbReference type="NCBI Taxonomy" id="6130"/>
    <lineage>
        <taxon>Eukaryota</taxon>
        <taxon>Metazoa</taxon>
        <taxon>Cnidaria</taxon>
        <taxon>Anthozoa</taxon>
        <taxon>Hexacorallia</taxon>
        <taxon>Scleractinia</taxon>
        <taxon>Astrocoeniina</taxon>
        <taxon>Acroporidae</taxon>
        <taxon>Acropora</taxon>
    </lineage>
</organism>
<dbReference type="InterPro" id="IPR002048">
    <property type="entry name" value="EF_hand_dom"/>
</dbReference>
<feature type="domain" description="PHD-type" evidence="5">
    <location>
        <begin position="185"/>
        <end position="247"/>
    </location>
</feature>
<evidence type="ECO:0000256" key="1">
    <source>
        <dbReference type="ARBA" id="ARBA00022723"/>
    </source>
</evidence>
<gene>
    <name evidence="7" type="ORF">P5673_023408</name>
</gene>
<dbReference type="SUPFAM" id="SSF57903">
    <property type="entry name" value="FYVE/PHD zinc finger"/>
    <property type="match status" value="1"/>
</dbReference>
<keyword evidence="3" id="KW-0862">Zinc</keyword>
<dbReference type="GO" id="GO:0008270">
    <property type="term" value="F:zinc ion binding"/>
    <property type="evidence" value="ECO:0007669"/>
    <property type="project" value="UniProtKB-KW"/>
</dbReference>
<dbReference type="InterPro" id="IPR013083">
    <property type="entry name" value="Znf_RING/FYVE/PHD"/>
</dbReference>
<evidence type="ECO:0000256" key="4">
    <source>
        <dbReference type="PROSITE-ProRule" id="PRU00146"/>
    </source>
</evidence>
<dbReference type="GO" id="GO:0005509">
    <property type="term" value="F:calcium ion binding"/>
    <property type="evidence" value="ECO:0007669"/>
    <property type="project" value="InterPro"/>
</dbReference>
<dbReference type="SMART" id="SM00054">
    <property type="entry name" value="EFh"/>
    <property type="match status" value="2"/>
</dbReference>
<dbReference type="InterPro" id="IPR019787">
    <property type="entry name" value="Znf_PHD-finger"/>
</dbReference>
<protein>
    <submittedName>
        <fullName evidence="7">PHD finger protein 24</fullName>
    </submittedName>
</protein>
<dbReference type="EMBL" id="JARQWQ010000065">
    <property type="protein sequence ID" value="KAK2555056.1"/>
    <property type="molecule type" value="Genomic_DNA"/>
</dbReference>
<keyword evidence="2 4" id="KW-0863">Zinc-finger</keyword>
<comment type="caution">
    <text evidence="7">The sequence shown here is derived from an EMBL/GenBank/DDBJ whole genome shotgun (WGS) entry which is preliminary data.</text>
</comment>
<keyword evidence="1" id="KW-0479">Metal-binding</keyword>
<dbReference type="Gene3D" id="3.30.40.10">
    <property type="entry name" value="Zinc/RING finger domain, C3HC4 (zinc finger)"/>
    <property type="match status" value="1"/>
</dbReference>
<dbReference type="AlphaFoldDB" id="A0AAD9Q5I6"/>
<dbReference type="SUPFAM" id="SSF47473">
    <property type="entry name" value="EF-hand"/>
    <property type="match status" value="1"/>
</dbReference>
<evidence type="ECO:0000256" key="3">
    <source>
        <dbReference type="ARBA" id="ARBA00022833"/>
    </source>
</evidence>
<evidence type="ECO:0000259" key="6">
    <source>
        <dbReference type="PROSITE" id="PS50222"/>
    </source>
</evidence>
<evidence type="ECO:0000313" key="7">
    <source>
        <dbReference type="EMBL" id="KAK2555056.1"/>
    </source>
</evidence>
<dbReference type="Proteomes" id="UP001249851">
    <property type="component" value="Unassembled WGS sequence"/>
</dbReference>
<dbReference type="InterPro" id="IPR011992">
    <property type="entry name" value="EF-hand-dom_pair"/>
</dbReference>
<name>A0AAD9Q5I6_ACRCE</name>
<evidence type="ECO:0000256" key="2">
    <source>
        <dbReference type="ARBA" id="ARBA00022771"/>
    </source>
</evidence>
<dbReference type="InterPro" id="IPR031946">
    <property type="entry name" value="KIAA1045_Zf_RING"/>
</dbReference>
<accession>A0AAD9Q5I6</accession>
<proteinExistence type="predicted"/>
<reference evidence="7" key="2">
    <citation type="journal article" date="2023" name="Science">
        <title>Genomic signatures of disease resistance in endangered staghorn corals.</title>
        <authorList>
            <person name="Vollmer S.V."/>
            <person name="Selwyn J.D."/>
            <person name="Despard B.A."/>
            <person name="Roesel C.L."/>
        </authorList>
    </citation>
    <scope>NUCLEOTIDE SEQUENCE</scope>
    <source>
        <strain evidence="7">K2</strain>
    </source>
</reference>
<dbReference type="PROSITE" id="PS50222">
    <property type="entry name" value="EF_HAND_2"/>
    <property type="match status" value="1"/>
</dbReference>
<evidence type="ECO:0000313" key="8">
    <source>
        <dbReference type="Proteomes" id="UP001249851"/>
    </source>
</evidence>